<organism evidence="1 2">
    <name type="scientific">Trichogramma kaykai</name>
    <dbReference type="NCBI Taxonomy" id="54128"/>
    <lineage>
        <taxon>Eukaryota</taxon>
        <taxon>Metazoa</taxon>
        <taxon>Ecdysozoa</taxon>
        <taxon>Arthropoda</taxon>
        <taxon>Hexapoda</taxon>
        <taxon>Insecta</taxon>
        <taxon>Pterygota</taxon>
        <taxon>Neoptera</taxon>
        <taxon>Endopterygota</taxon>
        <taxon>Hymenoptera</taxon>
        <taxon>Apocrita</taxon>
        <taxon>Proctotrupomorpha</taxon>
        <taxon>Chalcidoidea</taxon>
        <taxon>Trichogrammatidae</taxon>
        <taxon>Trichogramma</taxon>
    </lineage>
</organism>
<proteinExistence type="predicted"/>
<dbReference type="Proteomes" id="UP001627154">
    <property type="component" value="Unassembled WGS sequence"/>
</dbReference>
<name>A0ABD2VZ93_9HYME</name>
<keyword evidence="2" id="KW-1185">Reference proteome</keyword>
<evidence type="ECO:0000313" key="1">
    <source>
        <dbReference type="EMBL" id="KAL3385963.1"/>
    </source>
</evidence>
<dbReference type="AlphaFoldDB" id="A0ABD2VZ93"/>
<sequence length="107" mass="12642">MLHNYLAYPQLKKLDLYTQFRFINFTGKLRLNWVNGVARTRGNITSKSSPNKAELRRSSHFRGHEQPRCTYLIYYELTSWWTCFITRFAFSIEKPVHAGLWVLGIIG</sequence>
<protein>
    <submittedName>
        <fullName evidence="1">Uncharacterized protein</fullName>
    </submittedName>
</protein>
<accession>A0ABD2VZ93</accession>
<comment type="caution">
    <text evidence="1">The sequence shown here is derived from an EMBL/GenBank/DDBJ whole genome shotgun (WGS) entry which is preliminary data.</text>
</comment>
<dbReference type="EMBL" id="JBJJXI010000149">
    <property type="protein sequence ID" value="KAL3385963.1"/>
    <property type="molecule type" value="Genomic_DNA"/>
</dbReference>
<evidence type="ECO:0000313" key="2">
    <source>
        <dbReference type="Proteomes" id="UP001627154"/>
    </source>
</evidence>
<gene>
    <name evidence="1" type="ORF">TKK_018481</name>
</gene>
<reference evidence="1 2" key="1">
    <citation type="journal article" date="2024" name="bioRxiv">
        <title>A reference genome for Trichogramma kaykai: A tiny desert-dwelling parasitoid wasp with competing sex-ratio distorters.</title>
        <authorList>
            <person name="Culotta J."/>
            <person name="Lindsey A.R."/>
        </authorList>
    </citation>
    <scope>NUCLEOTIDE SEQUENCE [LARGE SCALE GENOMIC DNA]</scope>
    <source>
        <strain evidence="1 2">KSX58</strain>
    </source>
</reference>